<feature type="compositionally biased region" description="Polar residues" evidence="1">
    <location>
        <begin position="9"/>
        <end position="18"/>
    </location>
</feature>
<feature type="domain" description="Integrase catalytic" evidence="2">
    <location>
        <begin position="1322"/>
        <end position="1514"/>
    </location>
</feature>
<evidence type="ECO:0000256" key="1">
    <source>
        <dbReference type="SAM" id="MobiDB-lite"/>
    </source>
</evidence>
<dbReference type="CDD" id="cd09272">
    <property type="entry name" value="RNase_HI_RT_Ty1"/>
    <property type="match status" value="1"/>
</dbReference>
<dbReference type="Gene3D" id="3.30.420.10">
    <property type="entry name" value="Ribonuclease H-like superfamily/Ribonuclease H"/>
    <property type="match status" value="1"/>
</dbReference>
<feature type="region of interest" description="Disordered" evidence="1">
    <location>
        <begin position="436"/>
        <end position="476"/>
    </location>
</feature>
<organism evidence="3 4">
    <name type="scientific">Chaetoceros tenuissimus</name>
    <dbReference type="NCBI Taxonomy" id="426638"/>
    <lineage>
        <taxon>Eukaryota</taxon>
        <taxon>Sar</taxon>
        <taxon>Stramenopiles</taxon>
        <taxon>Ochrophyta</taxon>
        <taxon>Bacillariophyta</taxon>
        <taxon>Coscinodiscophyceae</taxon>
        <taxon>Chaetocerotophycidae</taxon>
        <taxon>Chaetocerotales</taxon>
        <taxon>Chaetocerotaceae</taxon>
        <taxon>Chaetoceros</taxon>
    </lineage>
</organism>
<dbReference type="Pfam" id="PF13976">
    <property type="entry name" value="gag_pre-integrs"/>
    <property type="match status" value="1"/>
</dbReference>
<protein>
    <recommendedName>
        <fullName evidence="2">Integrase catalytic domain-containing protein</fullName>
    </recommendedName>
</protein>
<sequence length="2375" mass="265133">MGENEDLLSESSTTTPDTGRTGGLLESRRKTKDYASVLKGFGGIDLNPDFKDPDFKPDATRPLRGGYIEFLGAVYVGGASIDPKTYLLKTRAGETTYRGGGQLRSQKTINEHLSSVRNRVNSSNWLQFHGSMETEANAKQLGKVEFLQRLNGDIKVYGLESLFSPHALDNRPKLITENIHDFTLKCVTDDHVFRARYSNECARGYDIFETSDFALSHALVQSYLSSQLYSDLQTAYTDISQFAYLPGQVLLMLALEHTNNLVTYDIDEARKSFEALKLISYPGENVGDLVKDVLKYLRIMDSGYCLPYNVQSTFLYKVNNTCCPNFNFQISLALQKVLEMEDSVGQHKSPLEIQRHSHYQTYNIWQLCEKVSTTYRQEVGHGRWIVERIPSAEGNLGSVSTQKNPNGKFCWDCGSFFHLCNSSHCPCFGTSDQGKHEFKSSRSAGGGGHDKTKPGPGASSEDKDKKERRPMAPWRLVHPKDENATCEVAGQIYKFCALCTYRQTGQVGFFTTGPRMHSTSDHGKHRAAADASAATDSGSSSPGSEGNLGEVLPATDAALDPSDPNGMYAGAFTAQALGFLAEVVDAEDDTPAIIQNASSKDAVEKQMAEWDDVDDEMMFETWDMSGTAFMAQTTAGHESSIPASKGAYVRILNSVQISTGKKENLYGMIISPPKSGGLFYKLSVYDRGLQCFREIRRCRDKFVVVGSNMELPPLLTAWKPTDASGQLLAVGLGNDLSTGVHLEYLFSSRECPVATESQYTLLAQIRQHLVTYPPVIAREDVPAGYLDDDTAVSSIPEFETSEELDSTVDITDKVNALSLYSCCLSSDSDHFFDAEEQAPADEDDVEDTFHDALEQIECDANTSNNNFNFTPQLWFLEEIMPVFTCLTAPLQLAYAFACRLTWFLSAVLWDSLECLASGWLSSQSSPVKVSSFSLRRYPRAWMLLSCLQLTHNAPRLFGYTPPVDRHLLQPLQETWHRQTSLSTFLDPDPVFLLHFHCHRGAHLVSLFVPPVEQEEDQLMTMPLSEYIEPLDFFFDAVSDIDSAETFFDADGGILPFFSPWDFNLSSLDKYLVVDGRDFGSSHDVGAPSPLACTAGLLGNVDLFPQNIGEAFPIVFDTGASLAISPCKDDFVPGSIVKLHNRYLGGLANGLPIEGEGTVQWTFKTGGDRDVILRIRCYYVPNAKARLLSPQRIFSKQRGIHGKYVLEEDISVLQIEGLPDLFINYSPESHLPVCMARNFGNAPEANLGILSEDNRNLTQPQKDFLRWHYRFGHIGMQKLKHLLCCLPFSKLEKFRPLAKCAPCRCEICQYAKQARTTTKGKISSTDPTVDGHLKSNILRAGERVSVDHFESRLKGRTFTSFGGEHATSYRGGCVFVDHMSGYLNVELQVGFSATETIRAKQNFEQLAGSHGVTIQSYLADNGTFKAHSFERHIRDSNQMIRYCGVNAHHQNGIAERNIRTVSDRARAMLLHAAIHWKDAVSSSLWPMAVQYAAYQHNHLPNKEGHAPADLFTGTTFPRHKLFQMHTWGCPVYVLDPKLQQGKKLPRWDPRARRGMFVGFSSVHSSDVPLILNLQTGHISPQFHVVFDDDFSTVSSLGTDDAIPDFWQKLSLAWDDASPSIVTRIPIESDSSIEIEDVWLPPDELEEKRRFENASSRIRQVTIDPSSTVTPVLGPSSSLPSSDSSAPSVPAPSSHSTPSPAPAPSVAPSGAPAPLRRSGRAPKLRQPFNVHTVSEKSYESFTPSANFGCEFSHEYNLLGQPAPVTECNLAVQDQLTTDTRAQTSSITDQILIDDVLLHQADSSVDLTTGQPNDMDHRAYAAKHKTKIDPDMPSFDMASKSAERLQWLEAMKKELRTLLKQQTWTELDRTTVTKSGTKSRILPGTWAFKLKRRPDGTPLKFKARYCVRGDLQTAGVDYFETYAPVVQWSTVRLILTHTLVNGWTTKQVDYTNAFAQAELAEDVYIERPRGFPRYDKRDTVFKLNKSLYGLKQAPKSFYDKLRAGLEQRGFTRSEVDHCLFLKRDMMVVVYVDDTIICGPDSKEIEKLIVDLGVSDDEHREVFELRDEGNVGDFLGIRIEKQGDSYLLTQTGLTEKVIRAACMEECNGKPTPANEEPLGKDVDGDPFTEEWKYSEVVGMLLYLANNSRPDIAYAVHQCARFTHDPRASHAEGVKRIIRYLQGTKDKGILLRPDGSQGVDCYVDADFAGLWKSEDSQDPVSVKSRTGYLITFLGCPLSWSSKLQTQIALSTMEAEYIALSTALREVIAIREILLEIKGIVLKDSKVQSNYTFFAKTFGQDRLKPTVVHEDNNACLQFAMMPKMNPRTKHIAIPYHFFRKYIVDKDILVKAIGTDDQLADQFTKGLGKIKFERARKKLMGW</sequence>
<evidence type="ECO:0000313" key="3">
    <source>
        <dbReference type="EMBL" id="GFH49339.1"/>
    </source>
</evidence>
<dbReference type="InterPro" id="IPR001584">
    <property type="entry name" value="Integrase_cat-core"/>
</dbReference>
<feature type="compositionally biased region" description="Low complexity" evidence="1">
    <location>
        <begin position="529"/>
        <end position="544"/>
    </location>
</feature>
<dbReference type="SUPFAM" id="SSF56672">
    <property type="entry name" value="DNA/RNA polymerases"/>
    <property type="match status" value="1"/>
</dbReference>
<dbReference type="GO" id="GO:0015074">
    <property type="term" value="P:DNA integration"/>
    <property type="evidence" value="ECO:0007669"/>
    <property type="project" value="InterPro"/>
</dbReference>
<dbReference type="InterPro" id="IPR012337">
    <property type="entry name" value="RNaseH-like_sf"/>
</dbReference>
<reference evidence="3 4" key="1">
    <citation type="journal article" date="2021" name="Sci. Rep.">
        <title>The genome of the diatom Chaetoceros tenuissimus carries an ancient integrated fragment of an extant virus.</title>
        <authorList>
            <person name="Hongo Y."/>
            <person name="Kimura K."/>
            <person name="Takaki Y."/>
            <person name="Yoshida Y."/>
            <person name="Baba S."/>
            <person name="Kobayashi G."/>
            <person name="Nagasaki K."/>
            <person name="Hano T."/>
            <person name="Tomaru Y."/>
        </authorList>
    </citation>
    <scope>NUCLEOTIDE SEQUENCE [LARGE SCALE GENOMIC DNA]</scope>
    <source>
        <strain evidence="3 4">NIES-3715</strain>
    </source>
</reference>
<dbReference type="SUPFAM" id="SSF53098">
    <property type="entry name" value="Ribonuclease H-like"/>
    <property type="match status" value="1"/>
</dbReference>
<feature type="compositionally biased region" description="Low complexity" evidence="1">
    <location>
        <begin position="1667"/>
        <end position="1696"/>
    </location>
</feature>
<dbReference type="EMBL" id="BLLK01000038">
    <property type="protein sequence ID" value="GFH49339.1"/>
    <property type="molecule type" value="Genomic_DNA"/>
</dbReference>
<dbReference type="InterPro" id="IPR036397">
    <property type="entry name" value="RNaseH_sf"/>
</dbReference>
<gene>
    <name evidence="3" type="ORF">CTEN210_05815</name>
</gene>
<accession>A0AAD3H485</accession>
<dbReference type="PANTHER" id="PTHR11439">
    <property type="entry name" value="GAG-POL-RELATED RETROTRANSPOSON"/>
    <property type="match status" value="1"/>
</dbReference>
<name>A0AAD3H485_9STRA</name>
<dbReference type="PANTHER" id="PTHR11439:SF463">
    <property type="entry name" value="REVERSE TRANSCRIPTASE TY1_COPIA-TYPE DOMAIN-CONTAINING PROTEIN"/>
    <property type="match status" value="1"/>
</dbReference>
<feature type="compositionally biased region" description="Basic and acidic residues" evidence="1">
    <location>
        <begin position="460"/>
        <end position="470"/>
    </location>
</feature>
<evidence type="ECO:0000313" key="4">
    <source>
        <dbReference type="Proteomes" id="UP001054902"/>
    </source>
</evidence>
<dbReference type="InterPro" id="IPR025724">
    <property type="entry name" value="GAG-pre-integrase_dom"/>
</dbReference>
<dbReference type="PROSITE" id="PS50994">
    <property type="entry name" value="INTEGRASE"/>
    <property type="match status" value="1"/>
</dbReference>
<feature type="region of interest" description="Disordered" evidence="1">
    <location>
        <begin position="1"/>
        <end position="28"/>
    </location>
</feature>
<comment type="caution">
    <text evidence="3">The sequence shown here is derived from an EMBL/GenBank/DDBJ whole genome shotgun (WGS) entry which is preliminary data.</text>
</comment>
<keyword evidence="4" id="KW-1185">Reference proteome</keyword>
<dbReference type="Pfam" id="PF07727">
    <property type="entry name" value="RVT_2"/>
    <property type="match status" value="1"/>
</dbReference>
<dbReference type="InterPro" id="IPR043502">
    <property type="entry name" value="DNA/RNA_pol_sf"/>
</dbReference>
<dbReference type="Proteomes" id="UP001054902">
    <property type="component" value="Unassembled WGS sequence"/>
</dbReference>
<dbReference type="InterPro" id="IPR013103">
    <property type="entry name" value="RVT_2"/>
</dbReference>
<feature type="region of interest" description="Disordered" evidence="1">
    <location>
        <begin position="1660"/>
        <end position="1725"/>
    </location>
</feature>
<feature type="region of interest" description="Disordered" evidence="1">
    <location>
        <begin position="516"/>
        <end position="560"/>
    </location>
</feature>
<dbReference type="GO" id="GO:0003676">
    <property type="term" value="F:nucleic acid binding"/>
    <property type="evidence" value="ECO:0007669"/>
    <property type="project" value="InterPro"/>
</dbReference>
<evidence type="ECO:0000259" key="2">
    <source>
        <dbReference type="PROSITE" id="PS50994"/>
    </source>
</evidence>
<proteinExistence type="predicted"/>